<dbReference type="GO" id="GO:0003700">
    <property type="term" value="F:DNA-binding transcription factor activity"/>
    <property type="evidence" value="ECO:0007669"/>
    <property type="project" value="InterPro"/>
</dbReference>
<dbReference type="Pfam" id="PF00392">
    <property type="entry name" value="GntR"/>
    <property type="match status" value="1"/>
</dbReference>
<organism evidence="8 10">
    <name type="scientific">Weissella cibaria</name>
    <dbReference type="NCBI Taxonomy" id="137591"/>
    <lineage>
        <taxon>Bacteria</taxon>
        <taxon>Bacillati</taxon>
        <taxon>Bacillota</taxon>
        <taxon>Bacilli</taxon>
        <taxon>Lactobacillales</taxon>
        <taxon>Lactobacillaceae</taxon>
        <taxon>Weissella</taxon>
    </lineage>
</organism>
<keyword evidence="1" id="KW-0805">Transcription regulation</keyword>
<dbReference type="InterPro" id="IPR000524">
    <property type="entry name" value="Tscrpt_reg_HTH_GntR"/>
</dbReference>
<dbReference type="PANTHER" id="PTHR44846">
    <property type="entry name" value="MANNOSYL-D-GLYCERATE TRANSPORT/METABOLISM SYSTEM REPRESSOR MNGR-RELATED"/>
    <property type="match status" value="1"/>
</dbReference>
<sequence length="206" mass="22880">MAAIKQPRYRVIALRIAEKISTNQLKVGDKIHARSTLATTFGVSAETARRAISVLVDLGIVETRHGSGVVVTSRQKAQDYVNTEQEVNGLQSLQQDLKNQIKAQQAALTTLGASLQSFIDQSQHYQQHNPLTPFELALTAPSAMFEKELRELNFWHKTGTTLVGIMHDDKLTISPGPYAKVFQGDTLYFVGDQNSVQSVSNFFYQN</sequence>
<evidence type="ECO:0000313" key="9">
    <source>
        <dbReference type="Proteomes" id="UP000032287"/>
    </source>
</evidence>
<keyword evidence="4" id="KW-0175">Coiled coil</keyword>
<evidence type="ECO:0000256" key="3">
    <source>
        <dbReference type="ARBA" id="ARBA00023163"/>
    </source>
</evidence>
<dbReference type="SUPFAM" id="SSF116726">
    <property type="entry name" value="TrkA C-terminal domain-like"/>
    <property type="match status" value="1"/>
</dbReference>
<evidence type="ECO:0000313" key="7">
    <source>
        <dbReference type="EMBL" id="KIU19848.1"/>
    </source>
</evidence>
<evidence type="ECO:0000256" key="2">
    <source>
        <dbReference type="ARBA" id="ARBA00023125"/>
    </source>
</evidence>
<feature type="domain" description="HTH gntR-type" evidence="5">
    <location>
        <begin position="6"/>
        <end position="74"/>
    </location>
</feature>
<dbReference type="SMART" id="SM00345">
    <property type="entry name" value="HTH_GNTR"/>
    <property type="match status" value="1"/>
</dbReference>
<dbReference type="Gene3D" id="1.10.10.10">
    <property type="entry name" value="Winged helix-like DNA-binding domain superfamily/Winged helix DNA-binding domain"/>
    <property type="match status" value="1"/>
</dbReference>
<evidence type="ECO:0000259" key="5">
    <source>
        <dbReference type="PROSITE" id="PS50949"/>
    </source>
</evidence>
<dbReference type="EMBL" id="JWHT01000026">
    <property type="protein sequence ID" value="KIU24812.1"/>
    <property type="molecule type" value="Genomic_DNA"/>
</dbReference>
<evidence type="ECO:0000259" key="6">
    <source>
        <dbReference type="PROSITE" id="PS51202"/>
    </source>
</evidence>
<dbReference type="InterPro" id="IPR050679">
    <property type="entry name" value="Bact_HTH_transcr_reg"/>
</dbReference>
<feature type="domain" description="RCK C-terminal" evidence="6">
    <location>
        <begin position="120"/>
        <end position="205"/>
    </location>
</feature>
<keyword evidence="9" id="KW-1185">Reference proteome</keyword>
<dbReference type="InterPro" id="IPR036390">
    <property type="entry name" value="WH_DNA-bd_sf"/>
</dbReference>
<dbReference type="STRING" id="137591.AO080_07870"/>
<feature type="coiled-coil region" evidence="4">
    <location>
        <begin position="80"/>
        <end position="107"/>
    </location>
</feature>
<dbReference type="Proteomes" id="UP000032289">
    <property type="component" value="Unassembled WGS sequence"/>
</dbReference>
<dbReference type="SUPFAM" id="SSF46785">
    <property type="entry name" value="Winged helix' DNA-binding domain"/>
    <property type="match status" value="1"/>
</dbReference>
<proteinExistence type="predicted"/>
<accession>A0A0D1M1L5</accession>
<keyword evidence="2 8" id="KW-0238">DNA-binding</keyword>
<dbReference type="PROSITE" id="PS51202">
    <property type="entry name" value="RCK_C"/>
    <property type="match status" value="1"/>
</dbReference>
<evidence type="ECO:0000256" key="4">
    <source>
        <dbReference type="SAM" id="Coils"/>
    </source>
</evidence>
<dbReference type="KEGG" id="wcb:AO080_07870"/>
<dbReference type="RefSeq" id="WP_043708380.1">
    <property type="nucleotide sequence ID" value="NZ_CP012873.1"/>
</dbReference>
<dbReference type="EMBL" id="JWHU01000034">
    <property type="protein sequence ID" value="KIU19848.1"/>
    <property type="molecule type" value="Genomic_DNA"/>
</dbReference>
<dbReference type="AlphaFoldDB" id="A0A0D1M1L5"/>
<gene>
    <name evidence="8" type="ORF">ab3b_01073</name>
    <name evidence="7" type="ORF">QX99_01871</name>
</gene>
<protein>
    <submittedName>
        <fullName evidence="8">DNA-binding transcriptional repressor MngR</fullName>
    </submittedName>
</protein>
<evidence type="ECO:0000313" key="10">
    <source>
        <dbReference type="Proteomes" id="UP000032289"/>
    </source>
</evidence>
<dbReference type="PANTHER" id="PTHR44846:SF1">
    <property type="entry name" value="MANNOSYL-D-GLYCERATE TRANSPORT_METABOLISM SYSTEM REPRESSOR MNGR-RELATED"/>
    <property type="match status" value="1"/>
</dbReference>
<evidence type="ECO:0000256" key="1">
    <source>
        <dbReference type="ARBA" id="ARBA00023015"/>
    </source>
</evidence>
<keyword evidence="3" id="KW-0804">Transcription</keyword>
<dbReference type="InterPro" id="IPR036388">
    <property type="entry name" value="WH-like_DNA-bd_sf"/>
</dbReference>
<dbReference type="CDD" id="cd07377">
    <property type="entry name" value="WHTH_GntR"/>
    <property type="match status" value="1"/>
</dbReference>
<dbReference type="eggNOG" id="COG0490">
    <property type="taxonomic scope" value="Bacteria"/>
</dbReference>
<dbReference type="PROSITE" id="PS50949">
    <property type="entry name" value="HTH_GNTR"/>
    <property type="match status" value="1"/>
</dbReference>
<dbReference type="Pfam" id="PF02080">
    <property type="entry name" value="TrkA_C"/>
    <property type="match status" value="1"/>
</dbReference>
<evidence type="ECO:0000313" key="8">
    <source>
        <dbReference type="EMBL" id="KIU24812.1"/>
    </source>
</evidence>
<dbReference type="InterPro" id="IPR036721">
    <property type="entry name" value="RCK_C_sf"/>
</dbReference>
<dbReference type="InterPro" id="IPR006037">
    <property type="entry name" value="RCK_C"/>
</dbReference>
<dbReference type="Gene3D" id="3.30.70.1450">
    <property type="entry name" value="Regulator of K+ conductance, C-terminal domain"/>
    <property type="match status" value="1"/>
</dbReference>
<comment type="caution">
    <text evidence="8">The sequence shown here is derived from an EMBL/GenBank/DDBJ whole genome shotgun (WGS) entry which is preliminary data.</text>
</comment>
<dbReference type="Proteomes" id="UP000032287">
    <property type="component" value="Unassembled WGS sequence"/>
</dbReference>
<name>A0A0D1M1L5_9LACO</name>
<dbReference type="GO" id="GO:0008324">
    <property type="term" value="F:monoatomic cation transmembrane transporter activity"/>
    <property type="evidence" value="ECO:0007669"/>
    <property type="project" value="InterPro"/>
</dbReference>
<dbReference type="eggNOG" id="COG2188">
    <property type="taxonomic scope" value="Bacteria"/>
</dbReference>
<dbReference type="OrthoDB" id="226679at2"/>
<dbReference type="GO" id="GO:0045892">
    <property type="term" value="P:negative regulation of DNA-templated transcription"/>
    <property type="evidence" value="ECO:0007669"/>
    <property type="project" value="TreeGrafter"/>
</dbReference>
<dbReference type="PATRIC" id="fig|137591.24.peg.1051"/>
<dbReference type="GO" id="GO:0003677">
    <property type="term" value="F:DNA binding"/>
    <property type="evidence" value="ECO:0007669"/>
    <property type="project" value="UniProtKB-KW"/>
</dbReference>
<dbReference type="GO" id="GO:0006813">
    <property type="term" value="P:potassium ion transport"/>
    <property type="evidence" value="ECO:0007669"/>
    <property type="project" value="InterPro"/>
</dbReference>
<reference evidence="9 10" key="1">
    <citation type="journal article" date="2015" name="Microbiology (Mosc.)">
        <title>Genomics of the Weissella cibaria species with an examination of its metabolic traits.</title>
        <authorList>
            <person name="Lynch K.M."/>
            <person name="Lucid A."/>
            <person name="Arendt E.K."/>
            <person name="Sleator R.D."/>
            <person name="Lucey B."/>
            <person name="Coffey A."/>
        </authorList>
    </citation>
    <scope>NUCLEOTIDE SEQUENCE [LARGE SCALE GENOMIC DNA]</scope>
    <source>
        <strain evidence="8 10">AB3b</strain>
        <strain evidence="7 9">MG1</strain>
    </source>
</reference>